<keyword evidence="3" id="KW-1185">Reference proteome</keyword>
<evidence type="ECO:0000313" key="3">
    <source>
        <dbReference type="Proteomes" id="UP000618926"/>
    </source>
</evidence>
<dbReference type="SUPFAM" id="SSF53335">
    <property type="entry name" value="S-adenosyl-L-methionine-dependent methyltransferases"/>
    <property type="match status" value="1"/>
</dbReference>
<dbReference type="CDD" id="cd02440">
    <property type="entry name" value="AdoMet_MTases"/>
    <property type="match status" value="1"/>
</dbReference>
<reference evidence="2 3" key="1">
    <citation type="submission" date="2020-10" db="EMBL/GenBank/DDBJ databases">
        <title>Investigation of anaerobic biodegradation of phenanthrene by a sulfate-dependent Geobacter anodireducens strain PheS2.</title>
        <authorList>
            <person name="Zhang Z."/>
        </authorList>
    </citation>
    <scope>NUCLEOTIDE SEQUENCE [LARGE SCALE GENOMIC DNA]</scope>
    <source>
        <strain evidence="2 3">PheS2</strain>
    </source>
</reference>
<dbReference type="GO" id="GO:0008168">
    <property type="term" value="F:methyltransferase activity"/>
    <property type="evidence" value="ECO:0007669"/>
    <property type="project" value="UniProtKB-KW"/>
</dbReference>
<protein>
    <submittedName>
        <fullName evidence="2">Class I SAM-dependent methyltransferase</fullName>
    </submittedName>
</protein>
<gene>
    <name evidence="2" type="ORF">IIE05_07190</name>
</gene>
<keyword evidence="2" id="KW-0489">Methyltransferase</keyword>
<comment type="caution">
    <text evidence="2">The sequence shown here is derived from an EMBL/GenBank/DDBJ whole genome shotgun (WGS) entry which is preliminary data.</text>
</comment>
<dbReference type="GO" id="GO:0032259">
    <property type="term" value="P:methylation"/>
    <property type="evidence" value="ECO:0007669"/>
    <property type="project" value="UniProtKB-KW"/>
</dbReference>
<organism evidence="2 3">
    <name type="scientific">Geobacter anodireducens</name>
    <dbReference type="NCBI Taxonomy" id="1340425"/>
    <lineage>
        <taxon>Bacteria</taxon>
        <taxon>Pseudomonadati</taxon>
        <taxon>Thermodesulfobacteriota</taxon>
        <taxon>Desulfuromonadia</taxon>
        <taxon>Geobacterales</taxon>
        <taxon>Geobacteraceae</taxon>
        <taxon>Geobacter</taxon>
    </lineage>
</organism>
<name>A0ABR9NU10_9BACT</name>
<dbReference type="InterPro" id="IPR029063">
    <property type="entry name" value="SAM-dependent_MTases_sf"/>
</dbReference>
<sequence length="404" mass="44743">MSRLSCPVCRDSSPRNLLSLDCGNLDGSSLYPTVRLMACSVCGHHFNDLSPNEVAGLGRYYNNEYAPANLNSVVKEGDLPGSTGKFTSDRYDQLYRLIAPHVKANGAVLDVGCAVGGFLDFLKTRGYSRLYGVDVTQAYVEAAREKNHEIQLGDAESLPFDAWMFDALVVEQVLEHLVNPVMAFREAARVLKPGGVLCIGVPDAARYGDLYYFDFYWLLMREHIQHFDITSLKRLAYSEGFDLIGYQQTAHPIMGEKMVMPNLSAVFRKRSDGEAHGSPCTFEPPSVSLENYVQAETERLEQRRQALSLIAASGRPVYVWGVGREFLYLYEAAGLKNCALAGLVDMNPFKRKTATMNGQNILSPEILSGASRDACLLITAIAHGASIREHIEINKLYTGEISYL</sequence>
<proteinExistence type="predicted"/>
<keyword evidence="2" id="KW-0808">Transferase</keyword>
<dbReference type="EMBL" id="JADBFD010000008">
    <property type="protein sequence ID" value="MBE2887750.1"/>
    <property type="molecule type" value="Genomic_DNA"/>
</dbReference>
<dbReference type="InterPro" id="IPR013216">
    <property type="entry name" value="Methyltransf_11"/>
</dbReference>
<dbReference type="PANTHER" id="PTHR43861">
    <property type="entry name" value="TRANS-ACONITATE 2-METHYLTRANSFERASE-RELATED"/>
    <property type="match status" value="1"/>
</dbReference>
<dbReference type="RefSeq" id="WP_192905362.1">
    <property type="nucleotide sequence ID" value="NZ_JADBFD010000008.1"/>
</dbReference>
<dbReference type="Pfam" id="PF08241">
    <property type="entry name" value="Methyltransf_11"/>
    <property type="match status" value="1"/>
</dbReference>
<accession>A0ABR9NU10</accession>
<evidence type="ECO:0000259" key="1">
    <source>
        <dbReference type="Pfam" id="PF08241"/>
    </source>
</evidence>
<dbReference type="Proteomes" id="UP000618926">
    <property type="component" value="Unassembled WGS sequence"/>
</dbReference>
<evidence type="ECO:0000313" key="2">
    <source>
        <dbReference type="EMBL" id="MBE2887750.1"/>
    </source>
</evidence>
<feature type="domain" description="Methyltransferase type 11" evidence="1">
    <location>
        <begin position="109"/>
        <end position="199"/>
    </location>
</feature>
<dbReference type="Gene3D" id="3.40.50.150">
    <property type="entry name" value="Vaccinia Virus protein VP39"/>
    <property type="match status" value="1"/>
</dbReference>